<keyword evidence="7" id="KW-0325">Glycoprotein</keyword>
<dbReference type="OrthoDB" id="1096554at2759"/>
<dbReference type="GO" id="GO:0008422">
    <property type="term" value="F:beta-glucosidase activity"/>
    <property type="evidence" value="ECO:0007669"/>
    <property type="project" value="UniProtKB-EC"/>
</dbReference>
<evidence type="ECO:0000256" key="8">
    <source>
        <dbReference type="ARBA" id="ARBA00023295"/>
    </source>
</evidence>
<evidence type="ECO:0000256" key="6">
    <source>
        <dbReference type="ARBA" id="ARBA00023157"/>
    </source>
</evidence>
<evidence type="ECO:0000256" key="7">
    <source>
        <dbReference type="ARBA" id="ARBA00023180"/>
    </source>
</evidence>
<evidence type="ECO:0000313" key="11">
    <source>
        <dbReference type="Proteomes" id="UP000467841"/>
    </source>
</evidence>
<comment type="catalytic activity">
    <reaction evidence="1">
        <text>Hydrolysis of terminal, non-reducing beta-D-glucosyl residues with release of beta-D-glucose.</text>
        <dbReference type="EC" id="3.2.1.21"/>
    </reaction>
</comment>
<dbReference type="AlphaFoldDB" id="A0A6D2K9L7"/>
<dbReference type="GO" id="GO:0005975">
    <property type="term" value="P:carbohydrate metabolic process"/>
    <property type="evidence" value="ECO:0007669"/>
    <property type="project" value="InterPro"/>
</dbReference>
<dbReference type="Gene3D" id="3.20.20.80">
    <property type="entry name" value="Glycosidases"/>
    <property type="match status" value="1"/>
</dbReference>
<dbReference type="InterPro" id="IPR001360">
    <property type="entry name" value="Glyco_hydro_1"/>
</dbReference>
<evidence type="ECO:0000313" key="10">
    <source>
        <dbReference type="EMBL" id="CAA7049790.1"/>
    </source>
</evidence>
<keyword evidence="6" id="KW-1015">Disulfide bond</keyword>
<dbReference type="PANTHER" id="PTHR10353">
    <property type="entry name" value="GLYCOSYL HYDROLASE"/>
    <property type="match status" value="1"/>
</dbReference>
<name>A0A6D2K9L7_9BRAS</name>
<evidence type="ECO:0000256" key="2">
    <source>
        <dbReference type="ARBA" id="ARBA00010838"/>
    </source>
</evidence>
<accession>A0A6D2K9L7</accession>
<evidence type="ECO:0000256" key="1">
    <source>
        <dbReference type="ARBA" id="ARBA00000448"/>
    </source>
</evidence>
<dbReference type="EMBL" id="CACVBM020001429">
    <property type="protein sequence ID" value="CAA7049790.1"/>
    <property type="molecule type" value="Genomic_DNA"/>
</dbReference>
<organism evidence="10 11">
    <name type="scientific">Microthlaspi erraticum</name>
    <dbReference type="NCBI Taxonomy" id="1685480"/>
    <lineage>
        <taxon>Eukaryota</taxon>
        <taxon>Viridiplantae</taxon>
        <taxon>Streptophyta</taxon>
        <taxon>Embryophyta</taxon>
        <taxon>Tracheophyta</taxon>
        <taxon>Spermatophyta</taxon>
        <taxon>Magnoliopsida</taxon>
        <taxon>eudicotyledons</taxon>
        <taxon>Gunneridae</taxon>
        <taxon>Pentapetalae</taxon>
        <taxon>rosids</taxon>
        <taxon>malvids</taxon>
        <taxon>Brassicales</taxon>
        <taxon>Brassicaceae</taxon>
        <taxon>Coluteocarpeae</taxon>
        <taxon>Microthlaspi</taxon>
    </lineage>
</organism>
<comment type="similarity">
    <text evidence="2 9">Belongs to the glycosyl hydrolase 1 family.</text>
</comment>
<keyword evidence="4" id="KW-0732">Signal</keyword>
<comment type="caution">
    <text evidence="10">The sequence shown here is derived from an EMBL/GenBank/DDBJ whole genome shotgun (WGS) entry which is preliminary data.</text>
</comment>
<evidence type="ECO:0000256" key="5">
    <source>
        <dbReference type="ARBA" id="ARBA00022801"/>
    </source>
</evidence>
<protein>
    <recommendedName>
        <fullName evidence="3">beta-glucosidase</fullName>
        <ecNumber evidence="3">3.2.1.21</ecNumber>
    </recommendedName>
</protein>
<evidence type="ECO:0000256" key="3">
    <source>
        <dbReference type="ARBA" id="ARBA00012744"/>
    </source>
</evidence>
<keyword evidence="11" id="KW-1185">Reference proteome</keyword>
<gene>
    <name evidence="10" type="ORF">MERR_LOCUS37025</name>
</gene>
<reference evidence="10" key="1">
    <citation type="submission" date="2020-01" db="EMBL/GenBank/DDBJ databases">
        <authorList>
            <person name="Mishra B."/>
        </authorList>
    </citation>
    <scope>NUCLEOTIDE SEQUENCE [LARGE SCALE GENOMIC DNA]</scope>
</reference>
<proteinExistence type="inferred from homology"/>
<evidence type="ECO:0000256" key="4">
    <source>
        <dbReference type="ARBA" id="ARBA00022729"/>
    </source>
</evidence>
<keyword evidence="8" id="KW-0326">Glycosidase</keyword>
<evidence type="ECO:0000256" key="9">
    <source>
        <dbReference type="RuleBase" id="RU003690"/>
    </source>
</evidence>
<keyword evidence="5" id="KW-0378">Hydrolase</keyword>
<dbReference type="Pfam" id="PF00232">
    <property type="entry name" value="Glyco_hydro_1"/>
    <property type="match status" value="1"/>
</dbReference>
<dbReference type="SUPFAM" id="SSF51445">
    <property type="entry name" value="(Trans)glycosidases"/>
    <property type="match status" value="1"/>
</dbReference>
<dbReference type="InterPro" id="IPR017853">
    <property type="entry name" value="GH"/>
</dbReference>
<dbReference type="Proteomes" id="UP000467841">
    <property type="component" value="Unassembled WGS sequence"/>
</dbReference>
<sequence>MVYREERAKAKNGWTSISSPAFVDLNRDRRGFHRFESSKKESQLNNGEERDGGSVGFSVHTFGFTPSTSSKDDELALQRAKAFFVGWMLGPLTFGDYPDEMKIAVGSRLPVFSEEESEQVKGSSDFIGIIHYLAASVTNIKSKPSHPDFTQTWALL</sequence>
<dbReference type="EC" id="3.2.1.21" evidence="3"/>
<dbReference type="PANTHER" id="PTHR10353:SF150">
    <property type="entry name" value="BETA-GLUCOSIDASE 1-RELATED"/>
    <property type="match status" value="1"/>
</dbReference>